<name>A0AAF3FM92_9BILA</name>
<dbReference type="Proteomes" id="UP000887575">
    <property type="component" value="Unassembled WGS sequence"/>
</dbReference>
<dbReference type="AlphaFoldDB" id="A0AAF3FM92"/>
<dbReference type="WBParaSite" id="MBELARI_LOCUS6839">
    <property type="protein sequence ID" value="MBELARI_LOCUS6839"/>
    <property type="gene ID" value="MBELARI_LOCUS6839"/>
</dbReference>
<sequence>MDGIWIDSKGGFDMKNPFFILNLLNSCQTLKFWHCRYDDEVNGNIEKDLEIFARKFSNLRAVSSFEMAINLSFAQKFIDDFYLNVVENFTLDFRGKDMSSTQYETNAYSIEIEDFEKILFKPNIRSAKVKQFYTPKSEILYEVLKKINTDLVLFDKNFDLDDFKCLKSVLKEIPSQNPDRKAILIQGKLCENETFDEVCQNVCNSINSLLNVEELSFNDNSQIYDQLKKDFDLKYFEYFEKIYLSPETIVDFHGENKRKLYRLKNSAGKFVVLYIMFICNRVSWKFMAFIKEI</sequence>
<reference evidence="2" key="1">
    <citation type="submission" date="2024-02" db="UniProtKB">
        <authorList>
            <consortium name="WormBaseParasite"/>
        </authorList>
    </citation>
    <scope>IDENTIFICATION</scope>
</reference>
<evidence type="ECO:0000313" key="2">
    <source>
        <dbReference type="WBParaSite" id="MBELARI_LOCUS6839"/>
    </source>
</evidence>
<evidence type="ECO:0000313" key="1">
    <source>
        <dbReference type="Proteomes" id="UP000887575"/>
    </source>
</evidence>
<accession>A0AAF3FM92</accession>
<protein>
    <submittedName>
        <fullName evidence="2">Uncharacterized protein</fullName>
    </submittedName>
</protein>
<proteinExistence type="predicted"/>
<keyword evidence="1" id="KW-1185">Reference proteome</keyword>
<organism evidence="1 2">
    <name type="scientific">Mesorhabditis belari</name>
    <dbReference type="NCBI Taxonomy" id="2138241"/>
    <lineage>
        <taxon>Eukaryota</taxon>
        <taxon>Metazoa</taxon>
        <taxon>Ecdysozoa</taxon>
        <taxon>Nematoda</taxon>
        <taxon>Chromadorea</taxon>
        <taxon>Rhabditida</taxon>
        <taxon>Rhabditina</taxon>
        <taxon>Rhabditomorpha</taxon>
        <taxon>Rhabditoidea</taxon>
        <taxon>Rhabditidae</taxon>
        <taxon>Mesorhabditinae</taxon>
        <taxon>Mesorhabditis</taxon>
    </lineage>
</organism>